<dbReference type="InParanoid" id="A0A194WZM5"/>
<gene>
    <name evidence="2" type="ORF">LY89DRAFT_687528</name>
</gene>
<dbReference type="RefSeq" id="XP_018067756.1">
    <property type="nucleotide sequence ID" value="XM_018215518.1"/>
</dbReference>
<dbReference type="OrthoDB" id="2958217at2759"/>
<dbReference type="EMBL" id="KQ947422">
    <property type="protein sequence ID" value="KUJ13401.1"/>
    <property type="molecule type" value="Genomic_DNA"/>
</dbReference>
<dbReference type="KEGG" id="psco:LY89DRAFT_687528"/>
<keyword evidence="3" id="KW-1185">Reference proteome</keyword>
<evidence type="ECO:0000313" key="3">
    <source>
        <dbReference type="Proteomes" id="UP000070700"/>
    </source>
</evidence>
<evidence type="ECO:0000259" key="1">
    <source>
        <dbReference type="Pfam" id="PF06985"/>
    </source>
</evidence>
<proteinExistence type="predicted"/>
<reference evidence="2 3" key="1">
    <citation type="submission" date="2015-10" db="EMBL/GenBank/DDBJ databases">
        <title>Full genome of DAOMC 229536 Phialocephala scopiformis, a fungal endophyte of spruce producing the potent anti-insectan compound rugulosin.</title>
        <authorList>
            <consortium name="DOE Joint Genome Institute"/>
            <person name="Walker A.K."/>
            <person name="Frasz S.L."/>
            <person name="Seifert K.A."/>
            <person name="Miller J.D."/>
            <person name="Mondo S.J."/>
            <person name="Labutti K."/>
            <person name="Lipzen A."/>
            <person name="Dockter R."/>
            <person name="Kennedy M."/>
            <person name="Grigoriev I.V."/>
            <person name="Spatafora J.W."/>
        </authorList>
    </citation>
    <scope>NUCLEOTIDE SEQUENCE [LARGE SCALE GENOMIC DNA]</scope>
    <source>
        <strain evidence="2 3">CBS 120377</strain>
    </source>
</reference>
<protein>
    <submittedName>
        <fullName evidence="2">HET-domain-containing protein</fullName>
    </submittedName>
</protein>
<name>A0A194WZM5_MOLSC</name>
<dbReference type="InterPro" id="IPR010730">
    <property type="entry name" value="HET"/>
</dbReference>
<dbReference type="AlphaFoldDB" id="A0A194WZM5"/>
<organism evidence="2 3">
    <name type="scientific">Mollisia scopiformis</name>
    <name type="common">Conifer needle endophyte fungus</name>
    <name type="synonym">Phialocephala scopiformis</name>
    <dbReference type="NCBI Taxonomy" id="149040"/>
    <lineage>
        <taxon>Eukaryota</taxon>
        <taxon>Fungi</taxon>
        <taxon>Dikarya</taxon>
        <taxon>Ascomycota</taxon>
        <taxon>Pezizomycotina</taxon>
        <taxon>Leotiomycetes</taxon>
        <taxon>Helotiales</taxon>
        <taxon>Mollisiaceae</taxon>
        <taxon>Mollisia</taxon>
    </lineage>
</organism>
<dbReference type="PANTHER" id="PTHR33112:SF16">
    <property type="entry name" value="HETEROKARYON INCOMPATIBILITY DOMAIN-CONTAINING PROTEIN"/>
    <property type="match status" value="1"/>
</dbReference>
<feature type="domain" description="Heterokaryon incompatibility" evidence="1">
    <location>
        <begin position="219"/>
        <end position="365"/>
    </location>
</feature>
<sequence length="687" mass="79231">MSEGSQSSTTHTVPRVLRNLTPAEPKFRHLCQKCRHLIRRSKIIQDNRLKWVGGSDDQESFQHYETLDGVVYSAFEGCHFCSILRRRCVTEDTRRREREGFSYEILITETTNGCDVRIRQGEVERLVARIMSFQRDDWLSEINLPDEPYGTLRSFGTDSLESFSRANTWLQTCINEHQDVCSVNTPSSSLLRLVRVNVVGTRVSIQLYENPFATKEEPYLALSHCWGGKVPLQLTTKTRRSFLKSIPVEDLPQTFWDAVVITARLGYQFIWIDSLCIIQDLGTDWDQQVTIMGSIYRNAVCTIAALNAEDSSRGCFTRRDPLEFDACQVDNESCLYITTDFRPAGPDTQRPIRAPLHRRAWVVQERALCPRTLYYGADMIFWECNQSVASENNPRMGYLWNAEKSAVKLIQGNPYGGPNPQKSGLKSVFHDLLDECKDGNYSRWRASWAALIHEYTSCEITRFEDRWPAVSGLATKVEETSRMKLRRGLWQDYLREELLWSADVPGNRPHQTLETEAELYAPSWSWISLKAAIWWPAISRYDRETSEVMWIADVLSATSTEIVLQAPLVRISEILLHESTCPDNWISSKLKSDAQPNMSGLKTVPDEDTGEELEIWALQILRVAERWPDLERTIFYGIFVQKKPENLSLLSRSRWSRVGYFELGWEGEHFEIPAPRWLGKTKRIKLI</sequence>
<dbReference type="GeneID" id="28825244"/>
<dbReference type="Pfam" id="PF06985">
    <property type="entry name" value="HET"/>
    <property type="match status" value="1"/>
</dbReference>
<dbReference type="PANTHER" id="PTHR33112">
    <property type="entry name" value="DOMAIN PROTEIN, PUTATIVE-RELATED"/>
    <property type="match status" value="1"/>
</dbReference>
<accession>A0A194WZM5</accession>
<dbReference type="Proteomes" id="UP000070700">
    <property type="component" value="Unassembled WGS sequence"/>
</dbReference>
<evidence type="ECO:0000313" key="2">
    <source>
        <dbReference type="EMBL" id="KUJ13401.1"/>
    </source>
</evidence>